<dbReference type="PANTHER" id="PTHR24189">
    <property type="entry name" value="MYOTROPHIN"/>
    <property type="match status" value="1"/>
</dbReference>
<dbReference type="PROSITE" id="PS50088">
    <property type="entry name" value="ANK_REPEAT"/>
    <property type="match status" value="2"/>
</dbReference>
<dbReference type="InterPro" id="IPR002110">
    <property type="entry name" value="Ankyrin_rpt"/>
</dbReference>
<dbReference type="SMART" id="SM00248">
    <property type="entry name" value="ANK"/>
    <property type="match status" value="3"/>
</dbReference>
<evidence type="ECO:0000313" key="5">
    <source>
        <dbReference type="EMBL" id="OXU26353.1"/>
    </source>
</evidence>
<keyword evidence="2 3" id="KW-0040">ANK repeat</keyword>
<feature type="repeat" description="ANK" evidence="3">
    <location>
        <begin position="117"/>
        <end position="149"/>
    </location>
</feature>
<keyword evidence="1" id="KW-0677">Repeat</keyword>
<sequence>MSSDEENDELTSLEDIRDNIMNQPKGDRMQVSAWEDDDEGIDEARNAKDPMQRAILEAAENGDVEKVKSFHALDPALIECVDKDGYTPLHRACYGNHTKVVEFLLEAGAKIDAKTQDDWQPLHSACCWNNVDCAAILVQHGADVNAKSKGDQTPLHLVSASSHNYPCLQLLLLNPDMDPSVKNISGDTAYDIAKRTGMYYPIFEITEPCLNQI</sequence>
<dbReference type="PROSITE" id="PS50297">
    <property type="entry name" value="ANK_REP_REGION"/>
    <property type="match status" value="2"/>
</dbReference>
<dbReference type="STRING" id="543379.A0A232F7C9"/>
<dbReference type="EMBL" id="NNAY01000817">
    <property type="protein sequence ID" value="OXU26353.1"/>
    <property type="molecule type" value="Genomic_DNA"/>
</dbReference>
<gene>
    <name evidence="5" type="ORF">TSAR_015255</name>
</gene>
<evidence type="ECO:0000256" key="3">
    <source>
        <dbReference type="PROSITE-ProRule" id="PRU00023"/>
    </source>
</evidence>
<dbReference type="InterPro" id="IPR050745">
    <property type="entry name" value="Multifunctional_regulatory"/>
</dbReference>
<evidence type="ECO:0000256" key="2">
    <source>
        <dbReference type="ARBA" id="ARBA00023043"/>
    </source>
</evidence>
<reference evidence="5 6" key="1">
    <citation type="journal article" date="2017" name="Curr. Biol.">
        <title>The Evolution of Venom by Co-option of Single-Copy Genes.</title>
        <authorList>
            <person name="Martinson E.O."/>
            <person name="Mrinalini"/>
            <person name="Kelkar Y.D."/>
            <person name="Chang C.H."/>
            <person name="Werren J.H."/>
        </authorList>
    </citation>
    <scope>NUCLEOTIDE SEQUENCE [LARGE SCALE GENOMIC DNA]</scope>
    <source>
        <strain evidence="5 6">Alberta</strain>
        <tissue evidence="5">Whole body</tissue>
    </source>
</reference>
<evidence type="ECO:0000256" key="1">
    <source>
        <dbReference type="ARBA" id="ARBA00022737"/>
    </source>
</evidence>
<keyword evidence="6" id="KW-1185">Reference proteome</keyword>
<feature type="compositionally biased region" description="Acidic residues" evidence="4">
    <location>
        <begin position="1"/>
        <end position="12"/>
    </location>
</feature>
<dbReference type="AlphaFoldDB" id="A0A232F7C9"/>
<evidence type="ECO:0000313" key="6">
    <source>
        <dbReference type="Proteomes" id="UP000215335"/>
    </source>
</evidence>
<accession>A0A232F7C9</accession>
<dbReference type="OrthoDB" id="19174at2759"/>
<name>A0A232F7C9_9HYME</name>
<protein>
    <submittedName>
        <fullName evidence="5">Uncharacterized protein</fullName>
    </submittedName>
</protein>
<proteinExistence type="predicted"/>
<organism evidence="5 6">
    <name type="scientific">Trichomalopsis sarcophagae</name>
    <dbReference type="NCBI Taxonomy" id="543379"/>
    <lineage>
        <taxon>Eukaryota</taxon>
        <taxon>Metazoa</taxon>
        <taxon>Ecdysozoa</taxon>
        <taxon>Arthropoda</taxon>
        <taxon>Hexapoda</taxon>
        <taxon>Insecta</taxon>
        <taxon>Pterygota</taxon>
        <taxon>Neoptera</taxon>
        <taxon>Endopterygota</taxon>
        <taxon>Hymenoptera</taxon>
        <taxon>Apocrita</taxon>
        <taxon>Proctotrupomorpha</taxon>
        <taxon>Chalcidoidea</taxon>
        <taxon>Pteromalidae</taxon>
        <taxon>Pteromalinae</taxon>
        <taxon>Trichomalopsis</taxon>
    </lineage>
</organism>
<comment type="caution">
    <text evidence="5">The sequence shown here is derived from an EMBL/GenBank/DDBJ whole genome shotgun (WGS) entry which is preliminary data.</text>
</comment>
<feature type="region of interest" description="Disordered" evidence="4">
    <location>
        <begin position="1"/>
        <end position="38"/>
    </location>
</feature>
<dbReference type="Gene3D" id="1.25.40.20">
    <property type="entry name" value="Ankyrin repeat-containing domain"/>
    <property type="match status" value="1"/>
</dbReference>
<feature type="repeat" description="ANK" evidence="3">
    <location>
        <begin position="84"/>
        <end position="116"/>
    </location>
</feature>
<dbReference type="PRINTS" id="PR01415">
    <property type="entry name" value="ANKYRIN"/>
</dbReference>
<dbReference type="InterPro" id="IPR036770">
    <property type="entry name" value="Ankyrin_rpt-contain_sf"/>
</dbReference>
<evidence type="ECO:0000256" key="4">
    <source>
        <dbReference type="SAM" id="MobiDB-lite"/>
    </source>
</evidence>
<dbReference type="SUPFAM" id="SSF48403">
    <property type="entry name" value="Ankyrin repeat"/>
    <property type="match status" value="1"/>
</dbReference>
<dbReference type="Proteomes" id="UP000215335">
    <property type="component" value="Unassembled WGS sequence"/>
</dbReference>
<dbReference type="Pfam" id="PF12796">
    <property type="entry name" value="Ank_2"/>
    <property type="match status" value="1"/>
</dbReference>
<dbReference type="PANTHER" id="PTHR24189:SF73">
    <property type="entry name" value="ANKYRIN REPEAT AND SOCS BOX-CONTAINING 15B"/>
    <property type="match status" value="1"/>
</dbReference>